<gene>
    <name evidence="10" type="ORF">DFH07DRAFT_1057735</name>
</gene>
<evidence type="ECO:0000313" key="11">
    <source>
        <dbReference type="Proteomes" id="UP001215280"/>
    </source>
</evidence>
<dbReference type="GO" id="GO:0016020">
    <property type="term" value="C:membrane"/>
    <property type="evidence" value="ECO:0007669"/>
    <property type="project" value="UniProtKB-SubCell"/>
</dbReference>
<keyword evidence="11" id="KW-1185">Reference proteome</keyword>
<feature type="domain" description="Wax synthase" evidence="9">
    <location>
        <begin position="227"/>
        <end position="314"/>
    </location>
</feature>
<dbReference type="EMBL" id="JARJLG010000022">
    <property type="protein sequence ID" value="KAJ7770963.1"/>
    <property type="molecule type" value="Genomic_DNA"/>
</dbReference>
<dbReference type="GO" id="GO:0006629">
    <property type="term" value="P:lipid metabolic process"/>
    <property type="evidence" value="ECO:0007669"/>
    <property type="project" value="InterPro"/>
</dbReference>
<comment type="caution">
    <text evidence="10">The sequence shown here is derived from an EMBL/GenBank/DDBJ whole genome shotgun (WGS) entry which is preliminary data.</text>
</comment>
<dbReference type="PANTHER" id="PTHR31595">
    <property type="entry name" value="LONG-CHAIN-ALCOHOL O-FATTY-ACYLTRANSFERASE 3-RELATED"/>
    <property type="match status" value="1"/>
</dbReference>
<feature type="transmembrane region" description="Helical" evidence="8">
    <location>
        <begin position="14"/>
        <end position="31"/>
    </location>
</feature>
<dbReference type="GO" id="GO:0008374">
    <property type="term" value="F:O-acyltransferase activity"/>
    <property type="evidence" value="ECO:0007669"/>
    <property type="project" value="InterPro"/>
</dbReference>
<evidence type="ECO:0000256" key="4">
    <source>
        <dbReference type="ARBA" id="ARBA00022679"/>
    </source>
</evidence>
<evidence type="ECO:0000256" key="7">
    <source>
        <dbReference type="ARBA" id="ARBA00023136"/>
    </source>
</evidence>
<evidence type="ECO:0000256" key="3">
    <source>
        <dbReference type="ARBA" id="ARBA00007282"/>
    </source>
</evidence>
<dbReference type="InterPro" id="IPR032805">
    <property type="entry name" value="Wax_synthase_dom"/>
</dbReference>
<dbReference type="AlphaFoldDB" id="A0AAD7JSC7"/>
<keyword evidence="5 8" id="KW-0812">Transmembrane</keyword>
<organism evidence="10 11">
    <name type="scientific">Mycena maculata</name>
    <dbReference type="NCBI Taxonomy" id="230809"/>
    <lineage>
        <taxon>Eukaryota</taxon>
        <taxon>Fungi</taxon>
        <taxon>Dikarya</taxon>
        <taxon>Basidiomycota</taxon>
        <taxon>Agaricomycotina</taxon>
        <taxon>Agaricomycetes</taxon>
        <taxon>Agaricomycetidae</taxon>
        <taxon>Agaricales</taxon>
        <taxon>Marasmiineae</taxon>
        <taxon>Mycenaceae</taxon>
        <taxon>Mycena</taxon>
    </lineage>
</organism>
<accession>A0AAD7JSC7</accession>
<evidence type="ECO:0000256" key="8">
    <source>
        <dbReference type="SAM" id="Phobius"/>
    </source>
</evidence>
<dbReference type="Proteomes" id="UP001215280">
    <property type="component" value="Unassembled WGS sequence"/>
</dbReference>
<protein>
    <submittedName>
        <fullName evidence="10">Membrane bound O-acyl transferase family-domain-containing protein</fullName>
    </submittedName>
</protein>
<keyword evidence="7 8" id="KW-0472">Membrane</keyword>
<comment type="similarity">
    <text evidence="3">Belongs to the wax synthase family.</text>
</comment>
<comment type="subcellular location">
    <subcellularLocation>
        <location evidence="1">Membrane</location>
        <topology evidence="1">Multi-pass membrane protein</topology>
    </subcellularLocation>
</comment>
<evidence type="ECO:0000256" key="6">
    <source>
        <dbReference type="ARBA" id="ARBA00022989"/>
    </source>
</evidence>
<proteinExistence type="inferred from homology"/>
<keyword evidence="4 10" id="KW-0808">Transferase</keyword>
<dbReference type="Pfam" id="PF13813">
    <property type="entry name" value="MBOAT_2"/>
    <property type="match status" value="1"/>
</dbReference>
<evidence type="ECO:0000313" key="10">
    <source>
        <dbReference type="EMBL" id="KAJ7770963.1"/>
    </source>
</evidence>
<evidence type="ECO:0000256" key="1">
    <source>
        <dbReference type="ARBA" id="ARBA00004141"/>
    </source>
</evidence>
<name>A0AAD7JSC7_9AGAR</name>
<evidence type="ECO:0000256" key="2">
    <source>
        <dbReference type="ARBA" id="ARBA00005179"/>
    </source>
</evidence>
<comment type="pathway">
    <text evidence="2">Secondary metabolite biosynthesis.</text>
</comment>
<evidence type="ECO:0000256" key="5">
    <source>
        <dbReference type="ARBA" id="ARBA00022692"/>
    </source>
</evidence>
<dbReference type="PANTHER" id="PTHR31595:SF57">
    <property type="entry name" value="OS04G0481900 PROTEIN"/>
    <property type="match status" value="1"/>
</dbReference>
<evidence type="ECO:0000259" key="9">
    <source>
        <dbReference type="Pfam" id="PF13813"/>
    </source>
</evidence>
<sequence>MPPPTIDRAALSRISYLSYLFVFLSVFALVVKPSPYRRMLFLPLLLMSPYLLSFSTGHPTMDYCVASAWFPYLFAASDYILITDVQRELRMVKPPQRTGEPIETAPLSRRIAWGTQLFTSTRGIGWVHEPRHANPPHPSPSTPRGAFVRAQIAEAVAMAVIFETVNFFNTRNPSLYAGGPSLAAYGWFWRYLVVWAWGLPMATAAIFGHCLNAAFSVGTGASDPEDWPPYMGSLSLAWSLRNFWGRTWHQSMRRFLSAHGKFVAQRVLHLEPRSAGSAYTQIYIAFLISGIMHYLPEYMALRHWGGGALVFFLLQAVAITFEDAVQNVGKCLGIAANWRWKAVGSTPA</sequence>
<reference evidence="10" key="1">
    <citation type="submission" date="2023-03" db="EMBL/GenBank/DDBJ databases">
        <title>Massive genome expansion in bonnet fungi (Mycena s.s.) driven by repeated elements and novel gene families across ecological guilds.</title>
        <authorList>
            <consortium name="Lawrence Berkeley National Laboratory"/>
            <person name="Harder C.B."/>
            <person name="Miyauchi S."/>
            <person name="Viragh M."/>
            <person name="Kuo A."/>
            <person name="Thoen E."/>
            <person name="Andreopoulos B."/>
            <person name="Lu D."/>
            <person name="Skrede I."/>
            <person name="Drula E."/>
            <person name="Henrissat B."/>
            <person name="Morin E."/>
            <person name="Kohler A."/>
            <person name="Barry K."/>
            <person name="LaButti K."/>
            <person name="Morin E."/>
            <person name="Salamov A."/>
            <person name="Lipzen A."/>
            <person name="Mereny Z."/>
            <person name="Hegedus B."/>
            <person name="Baldrian P."/>
            <person name="Stursova M."/>
            <person name="Weitz H."/>
            <person name="Taylor A."/>
            <person name="Grigoriev I.V."/>
            <person name="Nagy L.G."/>
            <person name="Martin F."/>
            <person name="Kauserud H."/>
        </authorList>
    </citation>
    <scope>NUCLEOTIDE SEQUENCE</scope>
    <source>
        <strain evidence="10">CBHHK188m</strain>
    </source>
</reference>
<keyword evidence="6 8" id="KW-1133">Transmembrane helix</keyword>
<dbReference type="InterPro" id="IPR044851">
    <property type="entry name" value="Wax_synthase"/>
</dbReference>